<proteinExistence type="predicted"/>
<dbReference type="Proteomes" id="UP000759537">
    <property type="component" value="Unassembled WGS sequence"/>
</dbReference>
<sequence>MTGRTNLSSAFVFDTENTYQKATLAHLYRSSSIIKVASLISAPPPEVRVYLRDLASAANSTANENACGSVLAGQSSEADEFGDICLWLGTGPYSEGHEDNILRALNLSDSTRRITAGQLHSPTSLPPTFKVLNSNEFTKLSVLLAKLQNKFYFRVNSGSDADGTVVHFLVGRLAEGILSGWVALVGIGITPE</sequence>
<reference evidence="1" key="1">
    <citation type="submission" date="2019-10" db="EMBL/GenBank/DDBJ databases">
        <authorList>
            <consortium name="DOE Joint Genome Institute"/>
            <person name="Kuo A."/>
            <person name="Miyauchi S."/>
            <person name="Kiss E."/>
            <person name="Drula E."/>
            <person name="Kohler A."/>
            <person name="Sanchez-Garcia M."/>
            <person name="Andreopoulos B."/>
            <person name="Barry K.W."/>
            <person name="Bonito G."/>
            <person name="Buee M."/>
            <person name="Carver A."/>
            <person name="Chen C."/>
            <person name="Cichocki N."/>
            <person name="Clum A."/>
            <person name="Culley D."/>
            <person name="Crous P.W."/>
            <person name="Fauchery L."/>
            <person name="Girlanda M."/>
            <person name="Hayes R."/>
            <person name="Keri Z."/>
            <person name="LaButti K."/>
            <person name="Lipzen A."/>
            <person name="Lombard V."/>
            <person name="Magnuson J."/>
            <person name="Maillard F."/>
            <person name="Morin E."/>
            <person name="Murat C."/>
            <person name="Nolan M."/>
            <person name="Ohm R."/>
            <person name="Pangilinan J."/>
            <person name="Pereira M."/>
            <person name="Perotto S."/>
            <person name="Peter M."/>
            <person name="Riley R."/>
            <person name="Sitrit Y."/>
            <person name="Stielow B."/>
            <person name="Szollosi G."/>
            <person name="Zifcakova L."/>
            <person name="Stursova M."/>
            <person name="Spatafora J.W."/>
            <person name="Tedersoo L."/>
            <person name="Vaario L.-M."/>
            <person name="Yamada A."/>
            <person name="Yan M."/>
            <person name="Wang P."/>
            <person name="Xu J."/>
            <person name="Bruns T."/>
            <person name="Baldrian P."/>
            <person name="Vilgalys R."/>
            <person name="Henrissat B."/>
            <person name="Grigoriev I.V."/>
            <person name="Hibbett D."/>
            <person name="Nagy L.G."/>
            <person name="Martin F.M."/>
        </authorList>
    </citation>
    <scope>NUCLEOTIDE SEQUENCE</scope>
    <source>
        <strain evidence="1">Prilba</strain>
    </source>
</reference>
<dbReference type="AlphaFoldDB" id="A0A9P5MZF7"/>
<gene>
    <name evidence="1" type="ORF">DFH94DRAFT_728320</name>
</gene>
<name>A0A9P5MZF7_9AGAM</name>
<dbReference type="EMBL" id="WHVB01000005">
    <property type="protein sequence ID" value="KAF8482592.1"/>
    <property type="molecule type" value="Genomic_DNA"/>
</dbReference>
<organism evidence="1 2">
    <name type="scientific">Russula ochroleuca</name>
    <dbReference type="NCBI Taxonomy" id="152965"/>
    <lineage>
        <taxon>Eukaryota</taxon>
        <taxon>Fungi</taxon>
        <taxon>Dikarya</taxon>
        <taxon>Basidiomycota</taxon>
        <taxon>Agaricomycotina</taxon>
        <taxon>Agaricomycetes</taxon>
        <taxon>Russulales</taxon>
        <taxon>Russulaceae</taxon>
        <taxon>Russula</taxon>
    </lineage>
</organism>
<reference evidence="1" key="2">
    <citation type="journal article" date="2020" name="Nat. Commun.">
        <title>Large-scale genome sequencing of mycorrhizal fungi provides insights into the early evolution of symbiotic traits.</title>
        <authorList>
            <person name="Miyauchi S."/>
            <person name="Kiss E."/>
            <person name="Kuo A."/>
            <person name="Drula E."/>
            <person name="Kohler A."/>
            <person name="Sanchez-Garcia M."/>
            <person name="Morin E."/>
            <person name="Andreopoulos B."/>
            <person name="Barry K.W."/>
            <person name="Bonito G."/>
            <person name="Buee M."/>
            <person name="Carver A."/>
            <person name="Chen C."/>
            <person name="Cichocki N."/>
            <person name="Clum A."/>
            <person name="Culley D."/>
            <person name="Crous P.W."/>
            <person name="Fauchery L."/>
            <person name="Girlanda M."/>
            <person name="Hayes R.D."/>
            <person name="Keri Z."/>
            <person name="LaButti K."/>
            <person name="Lipzen A."/>
            <person name="Lombard V."/>
            <person name="Magnuson J."/>
            <person name="Maillard F."/>
            <person name="Murat C."/>
            <person name="Nolan M."/>
            <person name="Ohm R.A."/>
            <person name="Pangilinan J."/>
            <person name="Pereira M.F."/>
            <person name="Perotto S."/>
            <person name="Peter M."/>
            <person name="Pfister S."/>
            <person name="Riley R."/>
            <person name="Sitrit Y."/>
            <person name="Stielow J.B."/>
            <person name="Szollosi G."/>
            <person name="Zifcakova L."/>
            <person name="Stursova M."/>
            <person name="Spatafora J.W."/>
            <person name="Tedersoo L."/>
            <person name="Vaario L.M."/>
            <person name="Yamada A."/>
            <person name="Yan M."/>
            <person name="Wang P."/>
            <person name="Xu J."/>
            <person name="Bruns T."/>
            <person name="Baldrian P."/>
            <person name="Vilgalys R."/>
            <person name="Dunand C."/>
            <person name="Henrissat B."/>
            <person name="Grigoriev I.V."/>
            <person name="Hibbett D."/>
            <person name="Nagy L.G."/>
            <person name="Martin F.M."/>
        </authorList>
    </citation>
    <scope>NUCLEOTIDE SEQUENCE</scope>
    <source>
        <strain evidence="1">Prilba</strain>
    </source>
</reference>
<evidence type="ECO:0000313" key="1">
    <source>
        <dbReference type="EMBL" id="KAF8482592.1"/>
    </source>
</evidence>
<keyword evidence="2" id="KW-1185">Reference proteome</keyword>
<protein>
    <submittedName>
        <fullName evidence="1">Uncharacterized protein</fullName>
    </submittedName>
</protein>
<evidence type="ECO:0000313" key="2">
    <source>
        <dbReference type="Proteomes" id="UP000759537"/>
    </source>
</evidence>
<dbReference type="OrthoDB" id="10261040at2759"/>
<comment type="caution">
    <text evidence="1">The sequence shown here is derived from an EMBL/GenBank/DDBJ whole genome shotgun (WGS) entry which is preliminary data.</text>
</comment>
<accession>A0A9P5MZF7</accession>